<dbReference type="Proteomes" id="UP000609849">
    <property type="component" value="Unassembled WGS sequence"/>
</dbReference>
<evidence type="ECO:0000313" key="1">
    <source>
        <dbReference type="EMBL" id="MBC5998312.1"/>
    </source>
</evidence>
<accession>A0ABR7JTS0</accession>
<dbReference type="InterPro" id="IPR018540">
    <property type="entry name" value="Spo0E-like"/>
</dbReference>
<dbReference type="InterPro" id="IPR037208">
    <property type="entry name" value="Spo0E-like_sf"/>
</dbReference>
<keyword evidence="2" id="KW-1185">Reference proteome</keyword>
<protein>
    <submittedName>
        <fullName evidence="1">Aspartyl-phosphate phosphatase Spo0E family protein</fullName>
    </submittedName>
</protein>
<dbReference type="RefSeq" id="WP_153972951.1">
    <property type="nucleotide sequence ID" value="NZ_JACRWE010000014.1"/>
</dbReference>
<dbReference type="SUPFAM" id="SSF140500">
    <property type="entry name" value="BAS1536-like"/>
    <property type="match status" value="1"/>
</dbReference>
<dbReference type="Gene3D" id="4.10.280.10">
    <property type="entry name" value="Helix-loop-helix DNA-binding domain"/>
    <property type="match status" value="1"/>
</dbReference>
<comment type="caution">
    <text evidence="1">The sequence shown here is derived from an EMBL/GenBank/DDBJ whole genome shotgun (WGS) entry which is preliminary data.</text>
</comment>
<organism evidence="1 2">
    <name type="scientific">Romboutsia faecis</name>
    <dbReference type="NCBI Taxonomy" id="2764597"/>
    <lineage>
        <taxon>Bacteria</taxon>
        <taxon>Bacillati</taxon>
        <taxon>Bacillota</taxon>
        <taxon>Clostridia</taxon>
        <taxon>Peptostreptococcales</taxon>
        <taxon>Peptostreptococcaceae</taxon>
        <taxon>Romboutsia</taxon>
    </lineage>
</organism>
<sequence>MGELKNKLNELIEEYGLRHEKVLVYSQELDRYIALEQKERLKKYKSEGLKKYKSEGLKKYKSEGLKK</sequence>
<evidence type="ECO:0000313" key="2">
    <source>
        <dbReference type="Proteomes" id="UP000609849"/>
    </source>
</evidence>
<gene>
    <name evidence="1" type="ORF">H8923_16300</name>
</gene>
<dbReference type="Pfam" id="PF09388">
    <property type="entry name" value="SpoOE-like"/>
    <property type="match status" value="1"/>
</dbReference>
<proteinExistence type="predicted"/>
<name>A0ABR7JTS0_9FIRM</name>
<reference evidence="1 2" key="1">
    <citation type="submission" date="2020-08" db="EMBL/GenBank/DDBJ databases">
        <authorList>
            <person name="Liu C."/>
            <person name="Sun Q."/>
        </authorList>
    </citation>
    <scope>NUCLEOTIDE SEQUENCE [LARGE SCALE GENOMIC DNA]</scope>
    <source>
        <strain evidence="1 2">NSJ-18</strain>
    </source>
</reference>
<dbReference type="EMBL" id="JACRWE010000014">
    <property type="protein sequence ID" value="MBC5998312.1"/>
    <property type="molecule type" value="Genomic_DNA"/>
</dbReference>
<dbReference type="InterPro" id="IPR036638">
    <property type="entry name" value="HLH_DNA-bd_sf"/>
</dbReference>